<keyword evidence="3" id="KW-1185">Reference proteome</keyword>
<evidence type="ECO:0000313" key="2">
    <source>
        <dbReference type="EMBL" id="GGF14697.1"/>
    </source>
</evidence>
<dbReference type="InterPro" id="IPR004360">
    <property type="entry name" value="Glyas_Fos-R_dOase_dom"/>
</dbReference>
<comment type="caution">
    <text evidence="2">The sequence shown here is derived from an EMBL/GenBank/DDBJ whole genome shotgun (WGS) entry which is preliminary data.</text>
</comment>
<name>A0A917B1G2_9MICO</name>
<dbReference type="AlphaFoldDB" id="A0A917B1G2"/>
<dbReference type="Proteomes" id="UP000598775">
    <property type="component" value="Unassembled WGS sequence"/>
</dbReference>
<dbReference type="InterPro" id="IPR028973">
    <property type="entry name" value="PhnB-like"/>
</dbReference>
<organism evidence="2 3">
    <name type="scientific">Subtercola lobariae</name>
    <dbReference type="NCBI Taxonomy" id="1588641"/>
    <lineage>
        <taxon>Bacteria</taxon>
        <taxon>Bacillati</taxon>
        <taxon>Actinomycetota</taxon>
        <taxon>Actinomycetes</taxon>
        <taxon>Micrococcales</taxon>
        <taxon>Microbacteriaceae</taxon>
        <taxon>Subtercola</taxon>
    </lineage>
</organism>
<dbReference type="PANTHER" id="PTHR33990:SF1">
    <property type="entry name" value="PROTEIN YJDN"/>
    <property type="match status" value="1"/>
</dbReference>
<accession>A0A917B1G2</accession>
<dbReference type="Gene3D" id="3.10.180.10">
    <property type="entry name" value="2,3-Dihydroxybiphenyl 1,2-Dioxygenase, domain 1"/>
    <property type="match status" value="1"/>
</dbReference>
<reference evidence="2 3" key="1">
    <citation type="journal article" date="2014" name="Int. J. Syst. Evol. Microbiol.">
        <title>Complete genome sequence of Corynebacterium casei LMG S-19264T (=DSM 44701T), isolated from a smear-ripened cheese.</title>
        <authorList>
            <consortium name="US DOE Joint Genome Institute (JGI-PGF)"/>
            <person name="Walter F."/>
            <person name="Albersmeier A."/>
            <person name="Kalinowski J."/>
            <person name="Ruckert C."/>
        </authorList>
    </citation>
    <scope>NUCLEOTIDE SEQUENCE [LARGE SCALE GENOMIC DNA]</scope>
    <source>
        <strain evidence="2 3">CGMCC 1.12976</strain>
    </source>
</reference>
<dbReference type="PANTHER" id="PTHR33990">
    <property type="entry name" value="PROTEIN YJDN-RELATED"/>
    <property type="match status" value="1"/>
</dbReference>
<protein>
    <submittedName>
        <fullName evidence="2">VOC family protein</fullName>
    </submittedName>
</protein>
<dbReference type="InterPro" id="IPR029068">
    <property type="entry name" value="Glyas_Bleomycin-R_OHBP_Dase"/>
</dbReference>
<dbReference type="CDD" id="cd06588">
    <property type="entry name" value="PhnB_like"/>
    <property type="match status" value="1"/>
</dbReference>
<dbReference type="Pfam" id="PF00903">
    <property type="entry name" value="Glyoxalase"/>
    <property type="match status" value="1"/>
</dbReference>
<gene>
    <name evidence="2" type="primary">phnB</name>
    <name evidence="2" type="ORF">GCM10011399_05700</name>
</gene>
<dbReference type="SUPFAM" id="SSF54593">
    <property type="entry name" value="Glyoxalase/Bleomycin resistance protein/Dihydroxybiphenyl dioxygenase"/>
    <property type="match status" value="1"/>
</dbReference>
<evidence type="ECO:0000313" key="3">
    <source>
        <dbReference type="Proteomes" id="UP000598775"/>
    </source>
</evidence>
<dbReference type="EMBL" id="BMGP01000001">
    <property type="protein sequence ID" value="GGF14697.1"/>
    <property type="molecule type" value="Genomic_DNA"/>
</dbReference>
<evidence type="ECO:0000259" key="1">
    <source>
        <dbReference type="Pfam" id="PF00903"/>
    </source>
</evidence>
<proteinExistence type="predicted"/>
<feature type="domain" description="Glyoxalase/fosfomycin resistance/dioxygenase" evidence="1">
    <location>
        <begin position="8"/>
        <end position="130"/>
    </location>
</feature>
<sequence>MAILNPYLNFRGEARAALDFYQTVFGGEIIRSTFGEFQVSEDPAEADKIMHSQLTSPSGFTLMVSDTPNRMDYTPGNNISVSLSGGAEDLDELAGYFTKLSEGGTVTMPFNTAPWGDSFGMLVDPFGIAWLVNVAGAPAA</sequence>